<accession>A0ABU1X8Y3</accession>
<evidence type="ECO:0000313" key="4">
    <source>
        <dbReference type="Proteomes" id="UP001251217"/>
    </source>
</evidence>
<feature type="domain" description="HTH merR-type" evidence="2">
    <location>
        <begin position="8"/>
        <end position="77"/>
    </location>
</feature>
<gene>
    <name evidence="3" type="ORF">J2W56_000250</name>
</gene>
<dbReference type="PROSITE" id="PS50937">
    <property type="entry name" value="HTH_MERR_2"/>
    <property type="match status" value="1"/>
</dbReference>
<dbReference type="GO" id="GO:0003677">
    <property type="term" value="F:DNA binding"/>
    <property type="evidence" value="ECO:0007669"/>
    <property type="project" value="UniProtKB-KW"/>
</dbReference>
<evidence type="ECO:0000256" key="1">
    <source>
        <dbReference type="ARBA" id="ARBA00023125"/>
    </source>
</evidence>
<organism evidence="3 4">
    <name type="scientific">Nocardia kruczakiae</name>
    <dbReference type="NCBI Taxonomy" id="261477"/>
    <lineage>
        <taxon>Bacteria</taxon>
        <taxon>Bacillati</taxon>
        <taxon>Actinomycetota</taxon>
        <taxon>Actinomycetes</taxon>
        <taxon>Mycobacteriales</taxon>
        <taxon>Nocardiaceae</taxon>
        <taxon>Nocardia</taxon>
    </lineage>
</organism>
<dbReference type="Proteomes" id="UP001251217">
    <property type="component" value="Unassembled WGS sequence"/>
</dbReference>
<dbReference type="Gene3D" id="1.10.1660.10">
    <property type="match status" value="1"/>
</dbReference>
<reference evidence="3 4" key="1">
    <citation type="submission" date="2023-07" db="EMBL/GenBank/DDBJ databases">
        <title>Sorghum-associated microbial communities from plants grown in Nebraska, USA.</title>
        <authorList>
            <person name="Schachtman D."/>
        </authorList>
    </citation>
    <scope>NUCLEOTIDE SEQUENCE [LARGE SCALE GENOMIC DNA]</scope>
    <source>
        <strain evidence="3 4">4272</strain>
    </source>
</reference>
<comment type="caution">
    <text evidence="3">The sequence shown here is derived from an EMBL/GenBank/DDBJ whole genome shotgun (WGS) entry which is preliminary data.</text>
</comment>
<dbReference type="InterPro" id="IPR000551">
    <property type="entry name" value="MerR-type_HTH_dom"/>
</dbReference>
<evidence type="ECO:0000259" key="2">
    <source>
        <dbReference type="PROSITE" id="PS50937"/>
    </source>
</evidence>
<dbReference type="InterPro" id="IPR009061">
    <property type="entry name" value="DNA-bd_dom_put_sf"/>
</dbReference>
<dbReference type="InterPro" id="IPR047057">
    <property type="entry name" value="MerR_fam"/>
</dbReference>
<sequence>MGENGMAEYRIDELARAAGTTSRNVRAYQERGLLPPPVRRIGRALIYDDSHLERLKIIDVLLQRGFTTAHIADFITGWETGKDLTEILGLQHAVTAAWGQPNETLQVPRELIDTFLGEEAADPEILERLAKLGLARIGTETVEFTDPQLLENFAELHGYGFRLGRLADLQAAVSGRLDEIAHDMMAAAKEHIVDTHGPGWLPDTDDEIAETAKMLTHLRGLAVTAVNNTLARSLDRVLREELGDYLAEAVDRRAREN</sequence>
<dbReference type="SUPFAM" id="SSF46955">
    <property type="entry name" value="Putative DNA-binding domain"/>
    <property type="match status" value="1"/>
</dbReference>
<keyword evidence="1 3" id="KW-0238">DNA-binding</keyword>
<evidence type="ECO:0000313" key="3">
    <source>
        <dbReference type="EMBL" id="MDR7166532.1"/>
    </source>
</evidence>
<name>A0ABU1X8Y3_9NOCA</name>
<dbReference type="RefSeq" id="WP_310398583.1">
    <property type="nucleotide sequence ID" value="NZ_JAVDWW010000001.1"/>
</dbReference>
<dbReference type="PANTHER" id="PTHR30204:SF93">
    <property type="entry name" value="HTH MERR-TYPE DOMAIN-CONTAINING PROTEIN"/>
    <property type="match status" value="1"/>
</dbReference>
<dbReference type="PRINTS" id="PR00040">
    <property type="entry name" value="HTHMERR"/>
</dbReference>
<proteinExistence type="predicted"/>
<dbReference type="SMART" id="SM00422">
    <property type="entry name" value="HTH_MERR"/>
    <property type="match status" value="1"/>
</dbReference>
<keyword evidence="4" id="KW-1185">Reference proteome</keyword>
<protein>
    <submittedName>
        <fullName evidence="3">DNA-binding transcriptional MerR regulator</fullName>
    </submittedName>
</protein>
<dbReference type="EMBL" id="JAVDWW010000001">
    <property type="protein sequence ID" value="MDR7166532.1"/>
    <property type="molecule type" value="Genomic_DNA"/>
</dbReference>
<dbReference type="Pfam" id="PF13411">
    <property type="entry name" value="MerR_1"/>
    <property type="match status" value="1"/>
</dbReference>
<dbReference type="PANTHER" id="PTHR30204">
    <property type="entry name" value="REDOX-CYCLING DRUG-SENSING TRANSCRIPTIONAL ACTIVATOR SOXR"/>
    <property type="match status" value="1"/>
</dbReference>